<organism evidence="2 3">
    <name type="scientific">Protea cynaroides</name>
    <dbReference type="NCBI Taxonomy" id="273540"/>
    <lineage>
        <taxon>Eukaryota</taxon>
        <taxon>Viridiplantae</taxon>
        <taxon>Streptophyta</taxon>
        <taxon>Embryophyta</taxon>
        <taxon>Tracheophyta</taxon>
        <taxon>Spermatophyta</taxon>
        <taxon>Magnoliopsida</taxon>
        <taxon>Proteales</taxon>
        <taxon>Proteaceae</taxon>
        <taxon>Protea</taxon>
    </lineage>
</organism>
<comment type="caution">
    <text evidence="2">The sequence shown here is derived from an EMBL/GenBank/DDBJ whole genome shotgun (WGS) entry which is preliminary data.</text>
</comment>
<dbReference type="EMBL" id="JAMYWD010000011">
    <property type="protein sequence ID" value="KAJ4954273.1"/>
    <property type="molecule type" value="Genomic_DNA"/>
</dbReference>
<keyword evidence="3" id="KW-1185">Reference proteome</keyword>
<sequence length="129" mass="14496">MWNQTFYFFHSWFPRYEVRGELEHEAKVTERGSNKVEIVADKLGTQGLEAKNFSSMPPLNLSHDVFGQTGKAEEVNRETSDPVEVVGSPRIEQHPDSSVSDVQVQVDSIMDQQACKSSPGESLKSHMTL</sequence>
<feature type="region of interest" description="Disordered" evidence="1">
    <location>
        <begin position="54"/>
        <end position="103"/>
    </location>
</feature>
<dbReference type="AlphaFoldDB" id="A0A9Q0JXX9"/>
<feature type="compositionally biased region" description="Basic and acidic residues" evidence="1">
    <location>
        <begin position="71"/>
        <end position="80"/>
    </location>
</feature>
<gene>
    <name evidence="2" type="ORF">NE237_011056</name>
</gene>
<evidence type="ECO:0000313" key="2">
    <source>
        <dbReference type="EMBL" id="KAJ4954273.1"/>
    </source>
</evidence>
<evidence type="ECO:0000313" key="3">
    <source>
        <dbReference type="Proteomes" id="UP001141806"/>
    </source>
</evidence>
<evidence type="ECO:0000256" key="1">
    <source>
        <dbReference type="SAM" id="MobiDB-lite"/>
    </source>
</evidence>
<name>A0A9Q0JXX9_9MAGN</name>
<protein>
    <submittedName>
        <fullName evidence="2">Uncharacterized protein</fullName>
    </submittedName>
</protein>
<proteinExistence type="predicted"/>
<dbReference type="OrthoDB" id="1747078at2759"/>
<dbReference type="Proteomes" id="UP001141806">
    <property type="component" value="Unassembled WGS sequence"/>
</dbReference>
<reference evidence="2" key="1">
    <citation type="journal article" date="2023" name="Plant J.">
        <title>The genome of the king protea, Protea cynaroides.</title>
        <authorList>
            <person name="Chang J."/>
            <person name="Duong T.A."/>
            <person name="Schoeman C."/>
            <person name="Ma X."/>
            <person name="Roodt D."/>
            <person name="Barker N."/>
            <person name="Li Z."/>
            <person name="Van de Peer Y."/>
            <person name="Mizrachi E."/>
        </authorList>
    </citation>
    <scope>NUCLEOTIDE SEQUENCE</scope>
    <source>
        <tissue evidence="2">Young leaves</tissue>
    </source>
</reference>
<accession>A0A9Q0JXX9</accession>